<proteinExistence type="inferred from homology"/>
<dbReference type="GO" id="GO:0005654">
    <property type="term" value="C:nucleoplasm"/>
    <property type="evidence" value="ECO:0007669"/>
    <property type="project" value="UniProtKB-ARBA"/>
</dbReference>
<dbReference type="PANTHER" id="PTHR13992">
    <property type="entry name" value="NUCLEAR RECEPTOR CO-REPRESSOR RELATED NCOR"/>
    <property type="match status" value="1"/>
</dbReference>
<reference evidence="5" key="1">
    <citation type="submission" date="2022-08" db="UniProtKB">
        <authorList>
            <consortium name="EnsemblMetazoa"/>
        </authorList>
    </citation>
    <scope>IDENTIFICATION</scope>
</reference>
<evidence type="ECO:0000259" key="4">
    <source>
        <dbReference type="PROSITE" id="PS51293"/>
    </source>
</evidence>
<dbReference type="InterPro" id="IPR009057">
    <property type="entry name" value="Homeodomain-like_sf"/>
</dbReference>
<dbReference type="EnsemblMetazoa" id="ACOM038451-RA">
    <property type="protein sequence ID" value="ACOM038451-PA.1"/>
    <property type="gene ID" value="ACOM038451"/>
</dbReference>
<dbReference type="InterPro" id="IPR017884">
    <property type="entry name" value="SANT_dom"/>
</dbReference>
<dbReference type="GO" id="GO:0032991">
    <property type="term" value="C:protein-containing complex"/>
    <property type="evidence" value="ECO:0007669"/>
    <property type="project" value="UniProtKB-ARBA"/>
</dbReference>
<dbReference type="GO" id="GO:0000785">
    <property type="term" value="C:chromatin"/>
    <property type="evidence" value="ECO:0007669"/>
    <property type="project" value="TreeGrafter"/>
</dbReference>
<dbReference type="AlphaFoldDB" id="A0A8W7PVP2"/>
<dbReference type="InterPro" id="IPR051571">
    <property type="entry name" value="N-CoR_corepressor"/>
</dbReference>
<feature type="compositionally biased region" description="Basic residues" evidence="3">
    <location>
        <begin position="167"/>
        <end position="177"/>
    </location>
</feature>
<feature type="domain" description="SANT" evidence="4">
    <location>
        <begin position="112"/>
        <end position="163"/>
    </location>
</feature>
<sequence length="532" mass="57932">MCREIQERHRMFKQRLLLHFRKIKTERAAKQCEITERYALLSQEWTKRVDKLEASAKRKAKEAKNREFFEKVFPELRKQREDKERFNRVGSRIKSEADLEEIMDGLQEQERLSLNVWTSGEKEIFREKFLQHSKNFGTIAASLDRKSAQDCVRYYYLSKKTENYKQLLRKSRQRTRSSRNPQKSNQQQTQSIVDAMTTGVTTRLQREQQQKTVGRDRAANSTNSTIGSNATANIVNVTTNPSSNSVPASSNNGSSGNNINNSNNNNITSTNMMSDVTSTGNNGSINGSCITNSSSLSPSSYVTASINASSVTSACSVNSSNTSCSNDNNTIVIDNATESTYNSNNSAVHVNSSFASGGDAVEVSTKINDIELNTSTGPNVSKHVRQQAVETTVTNVSSVTDRVMDDDTGVDVLSTASSSSAKVVSGAGVATFTPSTGHVEQTASHPSDEKATPVENSVGVSCIIPSTTTALSGSIPINGVKTELFSLNSTVSQPLPSTVELTLGSVVASVVSSKLGSVKEDAQHFKEEINTR</sequence>
<feature type="compositionally biased region" description="Polar residues" evidence="3">
    <location>
        <begin position="219"/>
        <end position="228"/>
    </location>
</feature>
<feature type="compositionally biased region" description="Basic and acidic residues" evidence="3">
    <location>
        <begin position="204"/>
        <end position="218"/>
    </location>
</feature>
<dbReference type="VEuPathDB" id="VectorBase:ACON2_030662"/>
<feature type="compositionally biased region" description="Low complexity" evidence="3">
    <location>
        <begin position="229"/>
        <end position="274"/>
    </location>
</feature>
<feature type="region of interest" description="Disordered" evidence="3">
    <location>
        <begin position="166"/>
        <end position="190"/>
    </location>
</feature>
<dbReference type="Proteomes" id="UP000075882">
    <property type="component" value="Unassembled WGS sequence"/>
</dbReference>
<dbReference type="SMART" id="SM00717">
    <property type="entry name" value="SANT"/>
    <property type="match status" value="1"/>
</dbReference>
<name>A0A8W7PVP2_ANOCL</name>
<dbReference type="Gene3D" id="1.10.10.60">
    <property type="entry name" value="Homeodomain-like"/>
    <property type="match status" value="1"/>
</dbReference>
<dbReference type="GO" id="GO:0006357">
    <property type="term" value="P:regulation of transcription by RNA polymerase II"/>
    <property type="evidence" value="ECO:0007669"/>
    <property type="project" value="TreeGrafter"/>
</dbReference>
<organism evidence="5">
    <name type="scientific">Anopheles coluzzii</name>
    <name type="common">African malaria mosquito</name>
    <dbReference type="NCBI Taxonomy" id="1518534"/>
    <lineage>
        <taxon>Eukaryota</taxon>
        <taxon>Metazoa</taxon>
        <taxon>Ecdysozoa</taxon>
        <taxon>Arthropoda</taxon>
        <taxon>Hexapoda</taxon>
        <taxon>Insecta</taxon>
        <taxon>Pterygota</taxon>
        <taxon>Neoptera</taxon>
        <taxon>Endopterygota</taxon>
        <taxon>Diptera</taxon>
        <taxon>Nematocera</taxon>
        <taxon>Culicoidea</taxon>
        <taxon>Culicidae</taxon>
        <taxon>Anophelinae</taxon>
        <taxon>Anopheles</taxon>
    </lineage>
</organism>
<accession>A0A8W7PVP2</accession>
<protein>
    <recommendedName>
        <fullName evidence="4">SANT domain-containing protein</fullName>
    </recommendedName>
</protein>
<evidence type="ECO:0000256" key="2">
    <source>
        <dbReference type="ARBA" id="ARBA00010097"/>
    </source>
</evidence>
<dbReference type="PROSITE" id="PS51293">
    <property type="entry name" value="SANT"/>
    <property type="match status" value="1"/>
</dbReference>
<dbReference type="PANTHER" id="PTHR13992:SF39">
    <property type="entry name" value="SMRTER, ISOFORM G"/>
    <property type="match status" value="1"/>
</dbReference>
<feature type="region of interest" description="Disordered" evidence="3">
    <location>
        <begin position="202"/>
        <end position="280"/>
    </location>
</feature>
<evidence type="ECO:0000256" key="3">
    <source>
        <dbReference type="SAM" id="MobiDB-lite"/>
    </source>
</evidence>
<feature type="compositionally biased region" description="Polar residues" evidence="3">
    <location>
        <begin position="178"/>
        <end position="190"/>
    </location>
</feature>
<dbReference type="InterPro" id="IPR001005">
    <property type="entry name" value="SANT/Myb"/>
</dbReference>
<comment type="similarity">
    <text evidence="2">Belongs to the N-CoR nuclear receptor corepressors family.</text>
</comment>
<dbReference type="SUPFAM" id="SSF46689">
    <property type="entry name" value="Homeodomain-like"/>
    <property type="match status" value="1"/>
</dbReference>
<evidence type="ECO:0000256" key="1">
    <source>
        <dbReference type="ARBA" id="ARBA00004123"/>
    </source>
</evidence>
<evidence type="ECO:0000313" key="5">
    <source>
        <dbReference type="EnsemblMetazoa" id="ACOM038451-PA.1"/>
    </source>
</evidence>
<comment type="subcellular location">
    <subcellularLocation>
        <location evidence="1">Nucleus</location>
    </subcellularLocation>
</comment>